<dbReference type="PANTHER" id="PTHR40076">
    <property type="entry name" value="MEMBRANE PROTEIN-RELATED"/>
    <property type="match status" value="1"/>
</dbReference>
<dbReference type="Proteomes" id="UP000274578">
    <property type="component" value="Chromosome 1"/>
</dbReference>
<dbReference type="InterPro" id="IPR010380">
    <property type="entry name" value="DUF975"/>
</dbReference>
<dbReference type="EMBL" id="LR134384">
    <property type="protein sequence ID" value="VEH16157.1"/>
    <property type="molecule type" value="Genomic_DNA"/>
</dbReference>
<proteinExistence type="predicted"/>
<feature type="transmembrane region" description="Helical" evidence="1">
    <location>
        <begin position="20"/>
        <end position="40"/>
    </location>
</feature>
<accession>A0A448L820</accession>
<name>A0A448L820_9BACT</name>
<dbReference type="PANTHER" id="PTHR40076:SF1">
    <property type="entry name" value="MEMBRANE PROTEIN"/>
    <property type="match status" value="1"/>
</dbReference>
<keyword evidence="1" id="KW-0472">Membrane</keyword>
<feature type="transmembrane region" description="Helical" evidence="1">
    <location>
        <begin position="47"/>
        <end position="67"/>
    </location>
</feature>
<evidence type="ECO:0000313" key="3">
    <source>
        <dbReference type="Proteomes" id="UP000274578"/>
    </source>
</evidence>
<dbReference type="GeneID" id="85012946"/>
<keyword evidence="1" id="KW-1133">Transmembrane helix</keyword>
<sequence>MDSITNYKNRALSALENKWGNFVLITLAYGLIIGITQAFLGDKDSPAILHLIGVVLSILALPLYWGYQTLYLGAVRGGEATAKDLFEGYNKELFPRVLTTTLLYYVYIFLWCLLLIIPGFIKSYSYAMTPYILKDNPEMKNNAAIEESMRIMNGHKLELFMLDLSFIGWAILSLLTCGIGFLWLAPYMSMAHVNFYEDLKKASVEVKEA</sequence>
<dbReference type="RefSeq" id="WP_018919535.1">
    <property type="nucleotide sequence ID" value="NZ_LR134384.1"/>
</dbReference>
<dbReference type="Pfam" id="PF06161">
    <property type="entry name" value="DUF975"/>
    <property type="match status" value="1"/>
</dbReference>
<dbReference type="AlphaFoldDB" id="A0A448L820"/>
<evidence type="ECO:0000256" key="1">
    <source>
        <dbReference type="SAM" id="Phobius"/>
    </source>
</evidence>
<reference evidence="2 3" key="1">
    <citation type="submission" date="2018-12" db="EMBL/GenBank/DDBJ databases">
        <authorList>
            <consortium name="Pathogen Informatics"/>
        </authorList>
    </citation>
    <scope>NUCLEOTIDE SEQUENCE [LARGE SCALE GENOMIC DNA]</scope>
    <source>
        <strain evidence="2 3">NCTC13071</strain>
    </source>
</reference>
<feature type="transmembrane region" description="Helical" evidence="1">
    <location>
        <begin position="102"/>
        <end position="121"/>
    </location>
</feature>
<dbReference type="KEGG" id="poc:NCTC13071_02180"/>
<protein>
    <submittedName>
        <fullName evidence="2">Predicted integral membrane protein</fullName>
    </submittedName>
</protein>
<gene>
    <name evidence="2" type="ORF">NCTC13071_02180</name>
</gene>
<feature type="transmembrane region" description="Helical" evidence="1">
    <location>
        <begin position="159"/>
        <end position="185"/>
    </location>
</feature>
<evidence type="ECO:0000313" key="2">
    <source>
        <dbReference type="EMBL" id="VEH16157.1"/>
    </source>
</evidence>
<organism evidence="2 3">
    <name type="scientific">Segatella oris</name>
    <dbReference type="NCBI Taxonomy" id="28135"/>
    <lineage>
        <taxon>Bacteria</taxon>
        <taxon>Pseudomonadati</taxon>
        <taxon>Bacteroidota</taxon>
        <taxon>Bacteroidia</taxon>
        <taxon>Bacteroidales</taxon>
        <taxon>Prevotellaceae</taxon>
        <taxon>Segatella</taxon>
    </lineage>
</organism>
<keyword evidence="1" id="KW-0812">Transmembrane</keyword>